<dbReference type="GO" id="GO:0033857">
    <property type="term" value="F:5-diphosphoinositol pentakisphosphate 1-kinase activity"/>
    <property type="evidence" value="ECO:0007669"/>
    <property type="project" value="TreeGrafter"/>
</dbReference>
<dbReference type="GO" id="GO:0032958">
    <property type="term" value="P:inositol phosphate biosynthetic process"/>
    <property type="evidence" value="ECO:0007669"/>
    <property type="project" value="TreeGrafter"/>
</dbReference>
<dbReference type="GO" id="GO:0000828">
    <property type="term" value="F:inositol hexakisphosphate kinase activity"/>
    <property type="evidence" value="ECO:0007669"/>
    <property type="project" value="UniProtKB-ARBA"/>
</dbReference>
<reference evidence="11 12" key="1">
    <citation type="submission" date="2019-05" db="EMBL/GenBank/DDBJ databases">
        <title>Another draft genome of Portunus trituberculatus and its Hox gene families provides insights of decapod evolution.</title>
        <authorList>
            <person name="Jeong J.-H."/>
            <person name="Song I."/>
            <person name="Kim S."/>
            <person name="Choi T."/>
            <person name="Kim D."/>
            <person name="Ryu S."/>
            <person name="Kim W."/>
        </authorList>
    </citation>
    <scope>NUCLEOTIDE SEQUENCE [LARGE SCALE GENOMIC DNA]</scope>
    <source>
        <tissue evidence="11">Muscle</tissue>
    </source>
</reference>
<evidence type="ECO:0000256" key="2">
    <source>
        <dbReference type="ARBA" id="ARBA00005609"/>
    </source>
</evidence>
<dbReference type="PANTHER" id="PTHR12750:SF9">
    <property type="entry name" value="INOSITOL HEXAKISPHOSPHATE AND DIPHOSPHOINOSITOL-PENTAKISPHOSPHATE KINASE"/>
    <property type="match status" value="1"/>
</dbReference>
<gene>
    <name evidence="11" type="ORF">E2C01_029629</name>
</gene>
<comment type="caution">
    <text evidence="11">The sequence shown here is derived from an EMBL/GenBank/DDBJ whole genome shotgun (WGS) entry which is preliminary data.</text>
</comment>
<dbReference type="Proteomes" id="UP000324222">
    <property type="component" value="Unassembled WGS sequence"/>
</dbReference>
<proteinExistence type="inferred from homology"/>
<dbReference type="InterPro" id="IPR029033">
    <property type="entry name" value="His_PPase_superfam"/>
</dbReference>
<organism evidence="11 12">
    <name type="scientific">Portunus trituberculatus</name>
    <name type="common">Swimming crab</name>
    <name type="synonym">Neptunus trituberculatus</name>
    <dbReference type="NCBI Taxonomy" id="210409"/>
    <lineage>
        <taxon>Eukaryota</taxon>
        <taxon>Metazoa</taxon>
        <taxon>Ecdysozoa</taxon>
        <taxon>Arthropoda</taxon>
        <taxon>Crustacea</taxon>
        <taxon>Multicrustacea</taxon>
        <taxon>Malacostraca</taxon>
        <taxon>Eumalacostraca</taxon>
        <taxon>Eucarida</taxon>
        <taxon>Decapoda</taxon>
        <taxon>Pleocyemata</taxon>
        <taxon>Brachyura</taxon>
        <taxon>Eubrachyura</taxon>
        <taxon>Portunoidea</taxon>
        <taxon>Portunidae</taxon>
        <taxon>Portuninae</taxon>
        <taxon>Portunus</taxon>
    </lineage>
</organism>
<dbReference type="GO" id="GO:0006020">
    <property type="term" value="P:inositol metabolic process"/>
    <property type="evidence" value="ECO:0007669"/>
    <property type="project" value="TreeGrafter"/>
</dbReference>
<evidence type="ECO:0000313" key="12">
    <source>
        <dbReference type="Proteomes" id="UP000324222"/>
    </source>
</evidence>
<dbReference type="PANTHER" id="PTHR12750">
    <property type="entry name" value="DIPHOSPHOINOSITOL PENTAKISPHOSPHATE KINASE"/>
    <property type="match status" value="1"/>
</dbReference>
<evidence type="ECO:0000256" key="10">
    <source>
        <dbReference type="ARBA" id="ARBA00034629"/>
    </source>
</evidence>
<comment type="subcellular location">
    <subcellularLocation>
        <location evidence="1">Cytoplasm</location>
    </subcellularLocation>
</comment>
<evidence type="ECO:0000256" key="1">
    <source>
        <dbReference type="ARBA" id="ARBA00004496"/>
    </source>
</evidence>
<comment type="catalytic activity">
    <reaction evidence="10">
        <text>1D-myo-inositol hexakisphosphate + ATP = 1-diphospho-1D-myo-inositol 2,3,4,5,6-pentakisphosphate + ADP</text>
        <dbReference type="Rhea" id="RHEA:37459"/>
        <dbReference type="ChEBI" id="CHEBI:30616"/>
        <dbReference type="ChEBI" id="CHEBI:58130"/>
        <dbReference type="ChEBI" id="CHEBI:74946"/>
        <dbReference type="ChEBI" id="CHEBI:456216"/>
        <dbReference type="EC" id="2.7.4.24"/>
    </reaction>
    <physiologicalReaction direction="left-to-right" evidence="10">
        <dbReference type="Rhea" id="RHEA:37460"/>
    </physiologicalReaction>
</comment>
<evidence type="ECO:0000256" key="7">
    <source>
        <dbReference type="ARBA" id="ARBA00022777"/>
    </source>
</evidence>
<keyword evidence="5" id="KW-0808">Transferase</keyword>
<dbReference type="GO" id="GO:0016791">
    <property type="term" value="F:phosphatase activity"/>
    <property type="evidence" value="ECO:0007669"/>
    <property type="project" value="UniProtKB-ARBA"/>
</dbReference>
<evidence type="ECO:0000256" key="4">
    <source>
        <dbReference type="ARBA" id="ARBA00022490"/>
    </source>
</evidence>
<dbReference type="EMBL" id="VSRR010003444">
    <property type="protein sequence ID" value="MPC36181.1"/>
    <property type="molecule type" value="Genomic_DNA"/>
</dbReference>
<accession>A0A5B7ENW3</accession>
<protein>
    <recommendedName>
        <fullName evidence="3">diphosphoinositol-pentakisphosphate 1-kinase</fullName>
        <ecNumber evidence="3">2.7.4.24</ecNumber>
    </recommendedName>
</protein>
<comment type="catalytic activity">
    <reaction evidence="9">
        <text>5-diphospho-1D-myo-inositol 1,2,3,4,6-pentakisphosphate + ATP + H(+) = 1,5-bis(diphospho)-1D-myo-inositol 2,3,4,6-tetrakisphosphate + ADP</text>
        <dbReference type="Rhea" id="RHEA:10276"/>
        <dbReference type="ChEBI" id="CHEBI:15378"/>
        <dbReference type="ChEBI" id="CHEBI:30616"/>
        <dbReference type="ChEBI" id="CHEBI:58628"/>
        <dbReference type="ChEBI" id="CHEBI:77983"/>
        <dbReference type="ChEBI" id="CHEBI:456216"/>
        <dbReference type="EC" id="2.7.4.24"/>
    </reaction>
    <physiologicalReaction direction="left-to-right" evidence="9">
        <dbReference type="Rhea" id="RHEA:10277"/>
    </physiologicalReaction>
</comment>
<dbReference type="GO" id="GO:0005524">
    <property type="term" value="F:ATP binding"/>
    <property type="evidence" value="ECO:0007669"/>
    <property type="project" value="UniProtKB-KW"/>
</dbReference>
<evidence type="ECO:0000256" key="6">
    <source>
        <dbReference type="ARBA" id="ARBA00022741"/>
    </source>
</evidence>
<dbReference type="EC" id="2.7.4.24" evidence="3"/>
<dbReference type="AlphaFoldDB" id="A0A5B7ENW3"/>
<dbReference type="GO" id="GO:0005829">
    <property type="term" value="C:cytosol"/>
    <property type="evidence" value="ECO:0007669"/>
    <property type="project" value="TreeGrafter"/>
</dbReference>
<keyword evidence="8" id="KW-0067">ATP-binding</keyword>
<dbReference type="Gene3D" id="3.40.50.1240">
    <property type="entry name" value="Phosphoglycerate mutase-like"/>
    <property type="match status" value="1"/>
</dbReference>
<name>A0A5B7ENW3_PORTR</name>
<keyword evidence="7 11" id="KW-0418">Kinase</keyword>
<dbReference type="SUPFAM" id="SSF53254">
    <property type="entry name" value="Phosphoglycerate mutase-like"/>
    <property type="match status" value="1"/>
</dbReference>
<dbReference type="InterPro" id="IPR037446">
    <property type="entry name" value="His_Pase_VIP1"/>
</dbReference>
<keyword evidence="4" id="KW-0963">Cytoplasm</keyword>
<dbReference type="Pfam" id="PF00328">
    <property type="entry name" value="His_Phos_2"/>
    <property type="match status" value="1"/>
</dbReference>
<keyword evidence="12" id="KW-1185">Reference proteome</keyword>
<evidence type="ECO:0000313" key="11">
    <source>
        <dbReference type="EMBL" id="MPC36181.1"/>
    </source>
</evidence>
<dbReference type="OrthoDB" id="18042at2759"/>
<evidence type="ECO:0000256" key="8">
    <source>
        <dbReference type="ARBA" id="ARBA00022840"/>
    </source>
</evidence>
<evidence type="ECO:0000256" key="9">
    <source>
        <dbReference type="ARBA" id="ARBA00033696"/>
    </source>
</evidence>
<comment type="similarity">
    <text evidence="2">Belongs to the histidine acid phosphatase family. VIP1 subfamily.</text>
</comment>
<dbReference type="InterPro" id="IPR000560">
    <property type="entry name" value="His_Pase_clade-2"/>
</dbReference>
<sequence>MLRGEGRYGHFSGINRKVQLKYQPRGWKRRSSSEEGDSPREPSLVLILKWGGELTPAGRVQAEEFGRIFRCMYPGGQGTVGAEEWSARCDSDLPLIVLFSCHESPSHGLASPSPRVVGREDAIERSEWIDESVTGCE</sequence>
<evidence type="ECO:0000256" key="5">
    <source>
        <dbReference type="ARBA" id="ARBA00022679"/>
    </source>
</evidence>
<keyword evidence="6" id="KW-0547">Nucleotide-binding</keyword>
<evidence type="ECO:0000256" key="3">
    <source>
        <dbReference type="ARBA" id="ARBA00012893"/>
    </source>
</evidence>